<gene>
    <name evidence="1" type="ORF">SAMN03080618_03321</name>
</gene>
<evidence type="ECO:0000313" key="2">
    <source>
        <dbReference type="Proteomes" id="UP000242763"/>
    </source>
</evidence>
<accession>A0A1I3SBX1</accession>
<dbReference type="Proteomes" id="UP000242763">
    <property type="component" value="Unassembled WGS sequence"/>
</dbReference>
<sequence length="69" mass="7745">MDRHNPMNAALGPYDGALARSRKCSDLASIAPEARPFEPTHHNALLGDQSLNPLPHDIYWTQIPMVHWT</sequence>
<dbReference type="EMBL" id="FORF01000029">
    <property type="protein sequence ID" value="SFJ56215.1"/>
    <property type="molecule type" value="Genomic_DNA"/>
</dbReference>
<organism evidence="1 2">
    <name type="scientific">Aquamicrobium aerolatum DSM 21857</name>
    <dbReference type="NCBI Taxonomy" id="1121003"/>
    <lineage>
        <taxon>Bacteria</taxon>
        <taxon>Pseudomonadati</taxon>
        <taxon>Pseudomonadota</taxon>
        <taxon>Alphaproteobacteria</taxon>
        <taxon>Hyphomicrobiales</taxon>
        <taxon>Phyllobacteriaceae</taxon>
        <taxon>Aerobium</taxon>
    </lineage>
</organism>
<keyword evidence="2" id="KW-1185">Reference proteome</keyword>
<dbReference type="AlphaFoldDB" id="A0A1I3SBX1"/>
<name>A0A1I3SBX1_9HYPH</name>
<reference evidence="2" key="1">
    <citation type="submission" date="2016-10" db="EMBL/GenBank/DDBJ databases">
        <authorList>
            <person name="Varghese N."/>
            <person name="Submissions S."/>
        </authorList>
    </citation>
    <scope>NUCLEOTIDE SEQUENCE [LARGE SCALE GENOMIC DNA]</scope>
    <source>
        <strain evidence="2">DSM 21857</strain>
    </source>
</reference>
<protein>
    <submittedName>
        <fullName evidence="1">Uncharacterized protein</fullName>
    </submittedName>
</protein>
<evidence type="ECO:0000313" key="1">
    <source>
        <dbReference type="EMBL" id="SFJ56215.1"/>
    </source>
</evidence>
<proteinExistence type="predicted"/>